<keyword evidence="3" id="KW-1003">Cell membrane</keyword>
<evidence type="ECO:0000256" key="5">
    <source>
        <dbReference type="ARBA" id="ARBA00022989"/>
    </source>
</evidence>
<organism evidence="8 9">
    <name type="scientific">Alicyclobacillus tolerans</name>
    <dbReference type="NCBI Taxonomy" id="90970"/>
    <lineage>
        <taxon>Bacteria</taxon>
        <taxon>Bacillati</taxon>
        <taxon>Bacillota</taxon>
        <taxon>Bacilli</taxon>
        <taxon>Bacillales</taxon>
        <taxon>Alicyclobacillaceae</taxon>
        <taxon>Alicyclobacillus</taxon>
    </lineage>
</organism>
<evidence type="ECO:0000256" key="4">
    <source>
        <dbReference type="ARBA" id="ARBA00022692"/>
    </source>
</evidence>
<feature type="transmembrane region" description="Helical" evidence="7">
    <location>
        <begin position="234"/>
        <end position="255"/>
    </location>
</feature>
<evidence type="ECO:0000256" key="1">
    <source>
        <dbReference type="ARBA" id="ARBA00004651"/>
    </source>
</evidence>
<keyword evidence="6 7" id="KW-0472">Membrane</keyword>
<protein>
    <submittedName>
        <fullName evidence="8">Flagellar biosynthetic protein FliR</fullName>
    </submittedName>
</protein>
<dbReference type="PANTHER" id="PTHR30065">
    <property type="entry name" value="FLAGELLAR BIOSYNTHETIC PROTEIN FLIR"/>
    <property type="match status" value="1"/>
</dbReference>
<feature type="transmembrane region" description="Helical" evidence="7">
    <location>
        <begin position="67"/>
        <end position="96"/>
    </location>
</feature>
<feature type="transmembrane region" description="Helical" evidence="7">
    <location>
        <begin position="37"/>
        <end position="55"/>
    </location>
</feature>
<evidence type="ECO:0000256" key="7">
    <source>
        <dbReference type="SAM" id="Phobius"/>
    </source>
</evidence>
<sequence>MLNLAVLQYPLFFLIMARMAGFIGASPLFSMTAVPRTVKIGLVVFLALWVLPTVQAKVPSPFQQTGLYVGLLVLELVTGLFMGFIATSIFSILNLAGQIIDVQIGFASAELFNPESSFVTGLSGTFFNMIFTLFFLGADGLDGLALTGMDSYKLIPLGQFHLPQTFGLAFEQLMDLITADAVQVAAPVLVALLLTNVTFALLSKAVPQMNVYFSGLPIQLFIGLSVFAASVPAFVSIFHVLFTFLFGQVTAFMQLTG</sequence>
<dbReference type="GO" id="GO:0005886">
    <property type="term" value="C:plasma membrane"/>
    <property type="evidence" value="ECO:0007669"/>
    <property type="project" value="UniProtKB-SubCell"/>
</dbReference>
<dbReference type="PANTHER" id="PTHR30065:SF1">
    <property type="entry name" value="SURFACE PRESENTATION OF ANTIGENS PROTEIN SPAR"/>
    <property type="match status" value="1"/>
</dbReference>
<evidence type="ECO:0000313" key="8">
    <source>
        <dbReference type="EMBL" id="SHK33963.1"/>
    </source>
</evidence>
<dbReference type="RefSeq" id="WP_083574203.1">
    <property type="nucleotide sequence ID" value="NZ_FRAF01000012.1"/>
</dbReference>
<evidence type="ECO:0000313" key="9">
    <source>
        <dbReference type="Proteomes" id="UP000184016"/>
    </source>
</evidence>
<comment type="subcellular location">
    <subcellularLocation>
        <location evidence="1">Cell membrane</location>
        <topology evidence="1">Multi-pass membrane protein</topology>
    </subcellularLocation>
</comment>
<keyword evidence="8" id="KW-0282">Flagellum</keyword>
<gene>
    <name evidence="8" type="ORF">SAMN05443507_11260</name>
</gene>
<evidence type="ECO:0000256" key="3">
    <source>
        <dbReference type="ARBA" id="ARBA00022475"/>
    </source>
</evidence>
<reference evidence="9" key="1">
    <citation type="submission" date="2016-11" db="EMBL/GenBank/DDBJ databases">
        <authorList>
            <person name="Varghese N."/>
            <person name="Submissions S."/>
        </authorList>
    </citation>
    <scope>NUCLEOTIDE SEQUENCE [LARGE SCALE GENOMIC DNA]</scope>
    <source>
        <strain evidence="9">USBA-503</strain>
    </source>
</reference>
<keyword evidence="4 7" id="KW-0812">Transmembrane</keyword>
<dbReference type="InterPro" id="IPR002010">
    <property type="entry name" value="T3SS_IM_R"/>
</dbReference>
<dbReference type="GO" id="GO:0006605">
    <property type="term" value="P:protein targeting"/>
    <property type="evidence" value="ECO:0007669"/>
    <property type="project" value="InterPro"/>
</dbReference>
<evidence type="ECO:0000256" key="2">
    <source>
        <dbReference type="ARBA" id="ARBA00009772"/>
    </source>
</evidence>
<evidence type="ECO:0000256" key="6">
    <source>
        <dbReference type="ARBA" id="ARBA00023136"/>
    </source>
</evidence>
<dbReference type="PRINTS" id="PR00953">
    <property type="entry name" value="TYPE3IMRPROT"/>
</dbReference>
<keyword evidence="8" id="KW-0969">Cilium</keyword>
<accession>A0A1M6RNC6</accession>
<keyword evidence="8" id="KW-0966">Cell projection</keyword>
<dbReference type="Proteomes" id="UP000184016">
    <property type="component" value="Unassembled WGS sequence"/>
</dbReference>
<dbReference type="Pfam" id="PF01311">
    <property type="entry name" value="Bac_export_1"/>
    <property type="match status" value="1"/>
</dbReference>
<dbReference type="EMBL" id="FRAF01000012">
    <property type="protein sequence ID" value="SHK33963.1"/>
    <property type="molecule type" value="Genomic_DNA"/>
</dbReference>
<feature type="transmembrane region" description="Helical" evidence="7">
    <location>
        <begin position="117"/>
        <end position="138"/>
    </location>
</feature>
<dbReference type="AlphaFoldDB" id="A0A1M6RNC6"/>
<keyword evidence="9" id="KW-1185">Reference proteome</keyword>
<keyword evidence="5 7" id="KW-1133">Transmembrane helix</keyword>
<feature type="transmembrane region" description="Helical" evidence="7">
    <location>
        <begin position="181"/>
        <end position="202"/>
    </location>
</feature>
<name>A0A1M6RNC6_9BACL</name>
<comment type="similarity">
    <text evidence="2">Belongs to the FliR/MopE/SpaR family.</text>
</comment>
<proteinExistence type="inferred from homology"/>
<dbReference type="OrthoDB" id="9807748at2"/>
<dbReference type="STRING" id="1830138.SAMN05443507_11260"/>